<evidence type="ECO:0008006" key="6">
    <source>
        <dbReference type="Google" id="ProtNLM"/>
    </source>
</evidence>
<evidence type="ECO:0000259" key="2">
    <source>
        <dbReference type="Pfam" id="PF11954"/>
    </source>
</evidence>
<evidence type="ECO:0000259" key="3">
    <source>
        <dbReference type="Pfam" id="PF14534"/>
    </source>
</evidence>
<protein>
    <recommendedName>
        <fullName evidence="6">DUF4440 domain-containing protein</fullName>
    </recommendedName>
</protein>
<name>A0A841HTN3_9GAMM</name>
<dbReference type="Pfam" id="PF11954">
    <property type="entry name" value="DUF3471"/>
    <property type="match status" value="1"/>
</dbReference>
<accession>A0A841HTN3</accession>
<feature type="domain" description="DUF4440" evidence="3">
    <location>
        <begin position="28"/>
        <end position="130"/>
    </location>
</feature>
<reference evidence="4 5" key="1">
    <citation type="submission" date="2020-08" db="EMBL/GenBank/DDBJ databases">
        <title>Genomic Encyclopedia of Type Strains, Phase IV (KMG-IV): sequencing the most valuable type-strain genomes for metagenomic binning, comparative biology and taxonomic classification.</title>
        <authorList>
            <person name="Goeker M."/>
        </authorList>
    </citation>
    <scope>NUCLEOTIDE SEQUENCE [LARGE SCALE GENOMIC DNA]</scope>
    <source>
        <strain evidence="4 5">DSM 26723</strain>
    </source>
</reference>
<dbReference type="EMBL" id="JACHHZ010000005">
    <property type="protein sequence ID" value="MBB6095570.1"/>
    <property type="molecule type" value="Genomic_DNA"/>
</dbReference>
<feature type="domain" description="Peptidase S12 Pab87-related C-terminal" evidence="2">
    <location>
        <begin position="144"/>
        <end position="225"/>
    </location>
</feature>
<evidence type="ECO:0000313" key="4">
    <source>
        <dbReference type="EMBL" id="MBB6095570.1"/>
    </source>
</evidence>
<comment type="caution">
    <text evidence="4">The sequence shown here is derived from an EMBL/GenBank/DDBJ whole genome shotgun (WGS) entry which is preliminary data.</text>
</comment>
<dbReference type="Pfam" id="PF14534">
    <property type="entry name" value="DUF4440"/>
    <property type="match status" value="1"/>
</dbReference>
<feature type="signal peptide" evidence="1">
    <location>
        <begin position="1"/>
        <end position="22"/>
    </location>
</feature>
<keyword evidence="5" id="KW-1185">Reference proteome</keyword>
<dbReference type="InterPro" id="IPR032710">
    <property type="entry name" value="NTF2-like_dom_sf"/>
</dbReference>
<dbReference type="InterPro" id="IPR027843">
    <property type="entry name" value="DUF4440"/>
</dbReference>
<dbReference type="InterPro" id="IPR021860">
    <property type="entry name" value="Peptidase_S12_Pab87-rel_C"/>
</dbReference>
<dbReference type="RefSeq" id="WP_184334925.1">
    <property type="nucleotide sequence ID" value="NZ_JACHHZ010000005.1"/>
</dbReference>
<organism evidence="4 5">
    <name type="scientific">Povalibacter uvarum</name>
    <dbReference type="NCBI Taxonomy" id="732238"/>
    <lineage>
        <taxon>Bacteria</taxon>
        <taxon>Pseudomonadati</taxon>
        <taxon>Pseudomonadota</taxon>
        <taxon>Gammaproteobacteria</taxon>
        <taxon>Steroidobacterales</taxon>
        <taxon>Steroidobacteraceae</taxon>
        <taxon>Povalibacter</taxon>
    </lineage>
</organism>
<dbReference type="AlphaFoldDB" id="A0A841HTN3"/>
<keyword evidence="1" id="KW-0732">Signal</keyword>
<dbReference type="Proteomes" id="UP000588068">
    <property type="component" value="Unassembled WGS sequence"/>
</dbReference>
<proteinExistence type="predicted"/>
<feature type="chain" id="PRO_5032328011" description="DUF4440 domain-containing protein" evidence="1">
    <location>
        <begin position="23"/>
        <end position="234"/>
    </location>
</feature>
<dbReference type="Gene3D" id="3.10.450.50">
    <property type="match status" value="1"/>
</dbReference>
<evidence type="ECO:0000313" key="5">
    <source>
        <dbReference type="Proteomes" id="UP000588068"/>
    </source>
</evidence>
<sequence length="234" mass="26339">MKITFLPAILTLCLISASQVFAATDTEIAQTIRSRLDAYRQGDAARWGSFVDDDCLCAGETKADILKAIANRPSTVRSWFGDPGDIQVRFHEGVAAVRYRITEFTEVNGHVQTLEQRRMETYLRRADRWILIAAAENLIPSDPQPIALPRQTLATYVGKYQYAPGSIDDVTLEGDRLFVESTGEAKVEILAENPTTFFARGREWRLVFRPDQRGAAKQVVFRQQGQEFVGERVP</sequence>
<dbReference type="SUPFAM" id="SSF54427">
    <property type="entry name" value="NTF2-like"/>
    <property type="match status" value="1"/>
</dbReference>
<gene>
    <name evidence="4" type="ORF">HNQ60_004460</name>
</gene>
<evidence type="ECO:0000256" key="1">
    <source>
        <dbReference type="SAM" id="SignalP"/>
    </source>
</evidence>